<accession>A0A068T4U7</accession>
<dbReference type="AlphaFoldDB" id="A0A068T4U7"/>
<organism evidence="1 2">
    <name type="scientific">Neorhizobium galegae bv. officinalis bv. officinalis str. HAMBI 1141</name>
    <dbReference type="NCBI Taxonomy" id="1028801"/>
    <lineage>
        <taxon>Bacteria</taxon>
        <taxon>Pseudomonadati</taxon>
        <taxon>Pseudomonadota</taxon>
        <taxon>Alphaproteobacteria</taxon>
        <taxon>Hyphomicrobiales</taxon>
        <taxon>Rhizobiaceae</taxon>
        <taxon>Rhizobium/Agrobacterium group</taxon>
        <taxon>Neorhizobium</taxon>
    </lineage>
</organism>
<evidence type="ECO:0000313" key="1">
    <source>
        <dbReference type="EMBL" id="CDN53119.1"/>
    </source>
</evidence>
<dbReference type="EMBL" id="HG938355">
    <property type="protein sequence ID" value="CDN53119.1"/>
    <property type="molecule type" value="Genomic_DNA"/>
</dbReference>
<proteinExistence type="predicted"/>
<dbReference type="HOGENOM" id="CLU_2586095_0_0_5"/>
<dbReference type="KEGG" id="ngl:RG1141_CH07590"/>
<reference evidence="2" key="1">
    <citation type="journal article" date="2014" name="BMC Genomics">
        <title>Genome sequencing of two Neorhizobium galegae strains reveals a noeT gene responsible for the unusual acetylation of the nodulation factors.</title>
        <authorList>
            <person name="Osterman J."/>
            <person name="Marsh J."/>
            <person name="Laine P.K."/>
            <person name="Zeng Z."/>
            <person name="Alatalo E."/>
            <person name="Sullivan J.T."/>
            <person name="Young J.P."/>
            <person name="Thomas-Oates J."/>
            <person name="Paulin L."/>
            <person name="Lindstrom K."/>
        </authorList>
    </citation>
    <scope>NUCLEOTIDE SEQUENCE [LARGE SCALE GENOMIC DNA]</scope>
    <source>
        <strain evidence="2">HAMBI 1141</strain>
    </source>
</reference>
<evidence type="ECO:0000313" key="2">
    <source>
        <dbReference type="Proteomes" id="UP000028186"/>
    </source>
</evidence>
<sequence length="80" mass="9141">MEKHDQSVFFKTNSRSAALEQMASNRDQKIFDVAPIDGRRHRILKYGDKRLALLAVHASTLMHASRFCKQSTYLAGTAFR</sequence>
<name>A0A068T4U7_NEOGA</name>
<protein>
    <submittedName>
        <fullName evidence="1">Uncharacterized protein</fullName>
    </submittedName>
</protein>
<dbReference type="Proteomes" id="UP000028186">
    <property type="component" value="Chromosome I"/>
</dbReference>
<gene>
    <name evidence="1" type="ORF">RG1141_CH07590</name>
</gene>